<protein>
    <recommendedName>
        <fullName evidence="4">Ribosomal protein S20</fullName>
    </recommendedName>
</protein>
<accession>A0AAW2FDP6</accession>
<organism evidence="2 3">
    <name type="scientific">Cardiocondyla obscurior</name>
    <dbReference type="NCBI Taxonomy" id="286306"/>
    <lineage>
        <taxon>Eukaryota</taxon>
        <taxon>Metazoa</taxon>
        <taxon>Ecdysozoa</taxon>
        <taxon>Arthropoda</taxon>
        <taxon>Hexapoda</taxon>
        <taxon>Insecta</taxon>
        <taxon>Pterygota</taxon>
        <taxon>Neoptera</taxon>
        <taxon>Endopterygota</taxon>
        <taxon>Hymenoptera</taxon>
        <taxon>Apocrita</taxon>
        <taxon>Aculeata</taxon>
        <taxon>Formicoidea</taxon>
        <taxon>Formicidae</taxon>
        <taxon>Myrmicinae</taxon>
        <taxon>Cardiocondyla</taxon>
    </lineage>
</organism>
<evidence type="ECO:0000313" key="3">
    <source>
        <dbReference type="Proteomes" id="UP001430953"/>
    </source>
</evidence>
<comment type="caution">
    <text evidence="2">The sequence shown here is derived from an EMBL/GenBank/DDBJ whole genome shotgun (WGS) entry which is preliminary data.</text>
</comment>
<reference evidence="2 3" key="1">
    <citation type="submission" date="2023-03" db="EMBL/GenBank/DDBJ databases">
        <title>High recombination rates correlate with genetic variation in Cardiocondyla obscurior ants.</title>
        <authorList>
            <person name="Errbii M."/>
        </authorList>
    </citation>
    <scope>NUCLEOTIDE SEQUENCE [LARGE SCALE GENOMIC DNA]</scope>
    <source>
        <strain evidence="2">Alpha-2009</strain>
        <tissue evidence="2">Whole body</tissue>
    </source>
</reference>
<sequence>MLRKYKDRIRRKSRSIKKKKPRHRSLLRFARVHLVDSRRCKNPLEILACSFSSRVERKNLRTLLNKRAARVSLNLIFNPINFFVINYKNVTANLTN</sequence>
<dbReference type="Proteomes" id="UP001430953">
    <property type="component" value="Unassembled WGS sequence"/>
</dbReference>
<dbReference type="AlphaFoldDB" id="A0AAW2FDP6"/>
<evidence type="ECO:0000313" key="2">
    <source>
        <dbReference type="EMBL" id="KAL0113063.1"/>
    </source>
</evidence>
<proteinExistence type="predicted"/>
<feature type="region of interest" description="Disordered" evidence="1">
    <location>
        <begin position="1"/>
        <end position="20"/>
    </location>
</feature>
<dbReference type="EMBL" id="JADYXP020000012">
    <property type="protein sequence ID" value="KAL0113063.1"/>
    <property type="molecule type" value="Genomic_DNA"/>
</dbReference>
<keyword evidence="3" id="KW-1185">Reference proteome</keyword>
<evidence type="ECO:0000256" key="1">
    <source>
        <dbReference type="SAM" id="MobiDB-lite"/>
    </source>
</evidence>
<gene>
    <name evidence="2" type="ORF">PUN28_012352</name>
</gene>
<name>A0AAW2FDP6_9HYME</name>
<evidence type="ECO:0008006" key="4">
    <source>
        <dbReference type="Google" id="ProtNLM"/>
    </source>
</evidence>